<dbReference type="InterPro" id="IPR033130">
    <property type="entry name" value="RNase_T2_His_AS_2"/>
</dbReference>
<keyword evidence="8" id="KW-0378">Hydrolase</keyword>
<proteinExistence type="inferred from homology"/>
<dbReference type="InterPro" id="IPR001568">
    <property type="entry name" value="RNase_T2-like"/>
</dbReference>
<sequence>MINTRAKESRFTLHGLWPFNATQLDPNNINSDFQYRPIIEGAQVPSAQVPTSFQASQLPIVLLYKLAKSWKSYMRSYPNGDFWKDEYDKHGTCTVKKFRTPVEYFQKANDLWEANPIEDWFRRDGRFTDTDVQLAELRGAIMNKFGSVPWFQCEDKFVRQIGLCFDEVGGLGANCPKEYQKKQCPPTIQYRL</sequence>
<dbReference type="PROSITE" id="PS00530">
    <property type="entry name" value="RNASE_T2_1"/>
    <property type="match status" value="1"/>
</dbReference>
<evidence type="ECO:0000256" key="2">
    <source>
        <dbReference type="ARBA" id="ARBA00022722"/>
    </source>
</evidence>
<dbReference type="Gene3D" id="3.90.730.10">
    <property type="entry name" value="Ribonuclease T2-like"/>
    <property type="match status" value="1"/>
</dbReference>
<dbReference type="SUPFAM" id="SSF55895">
    <property type="entry name" value="Ribonuclease Rh-like"/>
    <property type="match status" value="1"/>
</dbReference>
<dbReference type="PANTHER" id="PTHR11240">
    <property type="entry name" value="RIBONUCLEASE T2"/>
    <property type="match status" value="1"/>
</dbReference>
<keyword evidence="9" id="KW-1185">Reference proteome</keyword>
<evidence type="ECO:0000256" key="5">
    <source>
        <dbReference type="ARBA" id="ARBA00023239"/>
    </source>
</evidence>
<dbReference type="EMBL" id="PDCK01000039">
    <property type="protein sequence ID" value="PRQ55992.1"/>
    <property type="molecule type" value="Genomic_DNA"/>
</dbReference>
<evidence type="ECO:0000256" key="1">
    <source>
        <dbReference type="ARBA" id="ARBA00007469"/>
    </source>
</evidence>
<dbReference type="PANTHER" id="PTHR11240:SF18">
    <property type="entry name" value="OS07G0630400 PROTEIN"/>
    <property type="match status" value="1"/>
</dbReference>
<dbReference type="GO" id="GO:0006401">
    <property type="term" value="P:RNA catabolic process"/>
    <property type="evidence" value="ECO:0007669"/>
    <property type="project" value="TreeGrafter"/>
</dbReference>
<dbReference type="GO" id="GO:0005576">
    <property type="term" value="C:extracellular region"/>
    <property type="evidence" value="ECO:0007669"/>
    <property type="project" value="TreeGrafter"/>
</dbReference>
<evidence type="ECO:0000256" key="4">
    <source>
        <dbReference type="ARBA" id="ARBA00023180"/>
    </source>
</evidence>
<keyword evidence="3" id="KW-0732">Signal</keyword>
<dbReference type="GO" id="GO:0033897">
    <property type="term" value="F:ribonuclease T2 activity"/>
    <property type="evidence" value="ECO:0007669"/>
    <property type="project" value="InterPro"/>
</dbReference>
<dbReference type="Proteomes" id="UP000238479">
    <property type="component" value="Chromosome 1"/>
</dbReference>
<evidence type="ECO:0000256" key="6">
    <source>
        <dbReference type="ARBA" id="ARBA00025641"/>
    </source>
</evidence>
<comment type="caution">
    <text evidence="8">The sequence shown here is derived from an EMBL/GenBank/DDBJ whole genome shotgun (WGS) entry which is preliminary data.</text>
</comment>
<dbReference type="Pfam" id="PF00445">
    <property type="entry name" value="Ribonuclease_T2"/>
    <property type="match status" value="1"/>
</dbReference>
<organism evidence="8 9">
    <name type="scientific">Rosa chinensis</name>
    <name type="common">China rose</name>
    <dbReference type="NCBI Taxonomy" id="74649"/>
    <lineage>
        <taxon>Eukaryota</taxon>
        <taxon>Viridiplantae</taxon>
        <taxon>Streptophyta</taxon>
        <taxon>Embryophyta</taxon>
        <taxon>Tracheophyta</taxon>
        <taxon>Spermatophyta</taxon>
        <taxon>Magnoliopsida</taxon>
        <taxon>eudicotyledons</taxon>
        <taxon>Gunneridae</taxon>
        <taxon>Pentapetalae</taxon>
        <taxon>rosids</taxon>
        <taxon>fabids</taxon>
        <taxon>Rosales</taxon>
        <taxon>Rosaceae</taxon>
        <taxon>Rosoideae</taxon>
        <taxon>Rosoideae incertae sedis</taxon>
        <taxon>Rosa</taxon>
    </lineage>
</organism>
<gene>
    <name evidence="8" type="ORF">RchiOBHm_Chr1g0330801</name>
</gene>
<dbReference type="EC" id="3.1.27.1" evidence="8"/>
<evidence type="ECO:0000256" key="7">
    <source>
        <dbReference type="RuleBase" id="RU004328"/>
    </source>
</evidence>
<dbReference type="PROSITE" id="PS00531">
    <property type="entry name" value="RNASE_T2_2"/>
    <property type="match status" value="1"/>
</dbReference>
<comment type="similarity">
    <text evidence="1 7">Belongs to the RNase T2 family.</text>
</comment>
<dbReference type="Gramene" id="PRQ55992">
    <property type="protein sequence ID" value="PRQ55992"/>
    <property type="gene ID" value="RchiOBHm_Chr1g0330801"/>
</dbReference>
<protein>
    <submittedName>
        <fullName evidence="8">Putative ribonuclease T(2)</fullName>
        <ecNumber evidence="8">3.1.27.1</ecNumber>
    </submittedName>
</protein>
<comment type="function">
    <text evidence="6">Self-incompatibility (SI) is the inherited ability of a flowering plant to prevent self-fertilization by discriminating between self and non-self pollen during pollination. In many species, self-incompatibility is controlled by the single, multiallelic locus S.</text>
</comment>
<dbReference type="GO" id="GO:0003723">
    <property type="term" value="F:RNA binding"/>
    <property type="evidence" value="ECO:0007669"/>
    <property type="project" value="InterPro"/>
</dbReference>
<keyword evidence="2" id="KW-0540">Nuclease</keyword>
<reference evidence="8 9" key="1">
    <citation type="journal article" date="2018" name="Nat. Genet.">
        <title>The Rosa genome provides new insights in the design of modern roses.</title>
        <authorList>
            <person name="Bendahmane M."/>
        </authorList>
    </citation>
    <scope>NUCLEOTIDE SEQUENCE [LARGE SCALE GENOMIC DNA]</scope>
    <source>
        <strain evidence="9">cv. Old Blush</strain>
    </source>
</reference>
<evidence type="ECO:0000313" key="8">
    <source>
        <dbReference type="EMBL" id="PRQ55992.1"/>
    </source>
</evidence>
<keyword evidence="5" id="KW-0456">Lyase</keyword>
<evidence type="ECO:0000256" key="3">
    <source>
        <dbReference type="ARBA" id="ARBA00022729"/>
    </source>
</evidence>
<dbReference type="GO" id="GO:0016787">
    <property type="term" value="F:hydrolase activity"/>
    <property type="evidence" value="ECO:0007669"/>
    <property type="project" value="UniProtKB-KW"/>
</dbReference>
<evidence type="ECO:0000313" key="9">
    <source>
        <dbReference type="Proteomes" id="UP000238479"/>
    </source>
</evidence>
<name>A0A2P6SBC8_ROSCH</name>
<dbReference type="AlphaFoldDB" id="A0A2P6SBC8"/>
<keyword evidence="4" id="KW-0325">Glycoprotein</keyword>
<accession>A0A2P6SBC8</accession>
<dbReference type="InterPro" id="IPR036430">
    <property type="entry name" value="RNase_T2-like_sf"/>
</dbReference>
<dbReference type="InterPro" id="IPR018188">
    <property type="entry name" value="RNase_T2_His_AS_1"/>
</dbReference>